<dbReference type="PANTHER" id="PTHR21580:SF60">
    <property type="entry name" value="SPERM-TAIL PG-RICH REPEAT-CONTAINING PROTEIN 2"/>
    <property type="match status" value="1"/>
</dbReference>
<protein>
    <submittedName>
        <fullName evidence="2">Outer dense fiber protein 3-like protein 2</fullName>
    </submittedName>
</protein>
<evidence type="ECO:0000256" key="1">
    <source>
        <dbReference type="SAM" id="MobiDB-lite"/>
    </source>
</evidence>
<sequence>MVFSTFYRGKNSTNSPGPGSYNIPDQFGSGPRYTLKGRVKEKDPDPEPPIIKMPTTLVYTTTTFGFRAREKEPEMTPGPNVLPIPFGSDGKKYSFRFKYEDPPNTNPGPADYTISREFPGPKQTISEGKRWDAIDHKITAPPGFDIPSMFEKHKNMKIGDLIPLPEPERNGPGPAKYKAKTTIGKDTPLFTVPKGPRESKPNGNPGPADYQRLRPLTSESRIGTAMKFRTKLPQPDKCDYPYHKYPGCISPRKFTHGTRPATSYETLSPGPKYDKKSSIEIKQKSIGSKPKSKNPFELNPGPADYFDVPLPTKDVPFCGFYGPTDRFPAGPELNKEKEKPGPADYDSNKGSFYQFNRGYYFTSRKMEDYVPDTAGPYIEQKSSLGGPKYTIGKKEEF</sequence>
<feature type="region of interest" description="Disordered" evidence="1">
    <location>
        <begin position="1"/>
        <end position="52"/>
    </location>
</feature>
<dbReference type="PANTHER" id="PTHR21580">
    <property type="entry name" value="SHIPPO-1-RELATED"/>
    <property type="match status" value="1"/>
</dbReference>
<accession>A0ABR2JDQ9</accession>
<feature type="region of interest" description="Disordered" evidence="1">
    <location>
        <begin position="99"/>
        <end position="133"/>
    </location>
</feature>
<proteinExistence type="predicted"/>
<keyword evidence="3" id="KW-1185">Reference proteome</keyword>
<feature type="region of interest" description="Disordered" evidence="1">
    <location>
        <begin position="251"/>
        <end position="277"/>
    </location>
</feature>
<reference evidence="2 3" key="1">
    <citation type="submission" date="2024-04" db="EMBL/GenBank/DDBJ databases">
        <title>Tritrichomonas musculus Genome.</title>
        <authorList>
            <person name="Alves-Ferreira E."/>
            <person name="Grigg M."/>
            <person name="Lorenzi H."/>
            <person name="Galac M."/>
        </authorList>
    </citation>
    <scope>NUCLEOTIDE SEQUENCE [LARGE SCALE GENOMIC DNA]</scope>
    <source>
        <strain evidence="2 3">EAF2021</strain>
    </source>
</reference>
<comment type="caution">
    <text evidence="2">The sequence shown here is derived from an EMBL/GenBank/DDBJ whole genome shotgun (WGS) entry which is preliminary data.</text>
</comment>
<feature type="region of interest" description="Disordered" evidence="1">
    <location>
        <begin position="325"/>
        <end position="349"/>
    </location>
</feature>
<gene>
    <name evidence="2" type="ORF">M9Y10_005634</name>
</gene>
<name>A0ABR2JDQ9_9EUKA</name>
<dbReference type="Proteomes" id="UP001470230">
    <property type="component" value="Unassembled WGS sequence"/>
</dbReference>
<evidence type="ECO:0000313" key="3">
    <source>
        <dbReference type="Proteomes" id="UP001470230"/>
    </source>
</evidence>
<organism evidence="2 3">
    <name type="scientific">Tritrichomonas musculus</name>
    <dbReference type="NCBI Taxonomy" id="1915356"/>
    <lineage>
        <taxon>Eukaryota</taxon>
        <taxon>Metamonada</taxon>
        <taxon>Parabasalia</taxon>
        <taxon>Tritrichomonadida</taxon>
        <taxon>Tritrichomonadidae</taxon>
        <taxon>Tritrichomonas</taxon>
    </lineage>
</organism>
<feature type="region of interest" description="Disordered" evidence="1">
    <location>
        <begin position="375"/>
        <end position="397"/>
    </location>
</feature>
<dbReference type="InterPro" id="IPR051291">
    <property type="entry name" value="CIMAP"/>
</dbReference>
<evidence type="ECO:0000313" key="2">
    <source>
        <dbReference type="EMBL" id="KAK8875468.1"/>
    </source>
</evidence>
<feature type="region of interest" description="Disordered" evidence="1">
    <location>
        <begin position="160"/>
        <end position="221"/>
    </location>
</feature>
<dbReference type="EMBL" id="JAPFFF010000012">
    <property type="protein sequence ID" value="KAK8875468.1"/>
    <property type="molecule type" value="Genomic_DNA"/>
</dbReference>